<protein>
    <recommendedName>
        <fullName evidence="4">Lipoprotein</fullName>
    </recommendedName>
</protein>
<evidence type="ECO:0008006" key="4">
    <source>
        <dbReference type="Google" id="ProtNLM"/>
    </source>
</evidence>
<dbReference type="RefSeq" id="WP_140828460.1">
    <property type="nucleotide sequence ID" value="NZ_VFYP01000001.1"/>
</dbReference>
<proteinExistence type="predicted"/>
<gene>
    <name evidence="2" type="ORF">FJQ55_13035</name>
</gene>
<organism evidence="2 3">
    <name type="scientific">Rhizobium glycinendophyticum</name>
    <dbReference type="NCBI Taxonomy" id="2589807"/>
    <lineage>
        <taxon>Bacteria</taxon>
        <taxon>Pseudomonadati</taxon>
        <taxon>Pseudomonadota</taxon>
        <taxon>Alphaproteobacteria</taxon>
        <taxon>Hyphomicrobiales</taxon>
        <taxon>Rhizobiaceae</taxon>
        <taxon>Rhizobium/Agrobacterium group</taxon>
        <taxon>Rhizobium</taxon>
    </lineage>
</organism>
<dbReference type="EMBL" id="VFYP01000001">
    <property type="protein sequence ID" value="TPP11678.1"/>
    <property type="molecule type" value="Genomic_DNA"/>
</dbReference>
<keyword evidence="3" id="KW-1185">Reference proteome</keyword>
<comment type="caution">
    <text evidence="2">The sequence shown here is derived from an EMBL/GenBank/DDBJ whole genome shotgun (WGS) entry which is preliminary data.</text>
</comment>
<evidence type="ECO:0000256" key="1">
    <source>
        <dbReference type="SAM" id="SignalP"/>
    </source>
</evidence>
<dbReference type="AlphaFoldDB" id="A0A504U8Z1"/>
<feature type="chain" id="PRO_5021250824" description="Lipoprotein" evidence="1">
    <location>
        <begin position="21"/>
        <end position="167"/>
    </location>
</feature>
<reference evidence="2 3" key="1">
    <citation type="submission" date="2019-06" db="EMBL/GenBank/DDBJ databases">
        <title>Rhizobium sp. CL12 isolated from roots of soybean.</title>
        <authorList>
            <person name="Wang C."/>
        </authorList>
    </citation>
    <scope>NUCLEOTIDE SEQUENCE [LARGE SCALE GENOMIC DNA]</scope>
    <source>
        <strain evidence="2 3">CL12</strain>
    </source>
</reference>
<dbReference type="Proteomes" id="UP000316429">
    <property type="component" value="Unassembled WGS sequence"/>
</dbReference>
<dbReference type="OrthoDB" id="8238109at2"/>
<evidence type="ECO:0000313" key="3">
    <source>
        <dbReference type="Proteomes" id="UP000316429"/>
    </source>
</evidence>
<evidence type="ECO:0000313" key="2">
    <source>
        <dbReference type="EMBL" id="TPP11678.1"/>
    </source>
</evidence>
<name>A0A504U8Z1_9HYPH</name>
<feature type="signal peptide" evidence="1">
    <location>
        <begin position="1"/>
        <end position="20"/>
    </location>
</feature>
<accession>A0A504U8Z1</accession>
<sequence length="167" mass="18206">MRIQRAFAAGLMLASALVLAACTTTEDANNAARSRWVGQPVEQFFAAYGPPVGDYPLSSGKIYTWRGGDKTRYIPPTYTNPEPASTVVRTQTRTDGSGQTVTQTRVITRDPFWQPQMISPPQYQQLFCELQINTDKAGVITAIRASNDTDGDGLSLSRCAEVLGVTK</sequence>
<keyword evidence="1" id="KW-0732">Signal</keyword>
<dbReference type="PROSITE" id="PS51257">
    <property type="entry name" value="PROKAR_LIPOPROTEIN"/>
    <property type="match status" value="1"/>
</dbReference>